<dbReference type="NCBIfam" id="TIGR01244">
    <property type="entry name" value="TIGR01244 family sulfur transferase"/>
    <property type="match status" value="1"/>
</dbReference>
<dbReference type="GO" id="GO:0016787">
    <property type="term" value="F:hydrolase activity"/>
    <property type="evidence" value="ECO:0007669"/>
    <property type="project" value="InterPro"/>
</dbReference>
<dbReference type="Pfam" id="PF04273">
    <property type="entry name" value="BLH_phosphatase"/>
    <property type="match status" value="1"/>
</dbReference>
<dbReference type="GeneID" id="80819097"/>
<dbReference type="InterPro" id="IPR005939">
    <property type="entry name" value="BLH_phosphatase-like"/>
</dbReference>
<dbReference type="SUPFAM" id="SSF52799">
    <property type="entry name" value="(Phosphotyrosine protein) phosphatases II"/>
    <property type="match status" value="1"/>
</dbReference>
<dbReference type="AlphaFoldDB" id="A0A975WBE5"/>
<dbReference type="Proteomes" id="UP000182932">
    <property type="component" value="Unassembled WGS sequence"/>
</dbReference>
<evidence type="ECO:0000313" key="3">
    <source>
        <dbReference type="Proteomes" id="UP000182932"/>
    </source>
</evidence>
<keyword evidence="3" id="KW-1185">Reference proteome</keyword>
<evidence type="ECO:0000313" key="2">
    <source>
        <dbReference type="EMBL" id="SEJ76141.1"/>
    </source>
</evidence>
<name>A0A975WBE5_9RHOB</name>
<evidence type="ECO:0000259" key="1">
    <source>
        <dbReference type="Pfam" id="PF04273"/>
    </source>
</evidence>
<feature type="domain" description="Beta-lactamase hydrolase-like protein phosphatase-like" evidence="1">
    <location>
        <begin position="2"/>
        <end position="111"/>
    </location>
</feature>
<accession>A0A975WBE5</accession>
<organism evidence="2 3">
    <name type="scientific">Marinovum algicola</name>
    <dbReference type="NCBI Taxonomy" id="42444"/>
    <lineage>
        <taxon>Bacteria</taxon>
        <taxon>Pseudomonadati</taxon>
        <taxon>Pseudomonadota</taxon>
        <taxon>Alphaproteobacteria</taxon>
        <taxon>Rhodobacterales</taxon>
        <taxon>Roseobacteraceae</taxon>
        <taxon>Marinovum</taxon>
    </lineage>
</organism>
<dbReference type="RefSeq" id="WP_048532346.1">
    <property type="nucleotide sequence ID" value="NZ_CATLQZ010000004.1"/>
</dbReference>
<comment type="caution">
    <text evidence="2">The sequence shown here is derived from an EMBL/GenBank/DDBJ whole genome shotgun (WGS) entry which is preliminary data.</text>
</comment>
<dbReference type="CDD" id="cd14503">
    <property type="entry name" value="PTP-bact"/>
    <property type="match status" value="1"/>
</dbReference>
<reference evidence="2 3" key="1">
    <citation type="submission" date="2016-10" db="EMBL/GenBank/DDBJ databases">
        <authorList>
            <person name="Varghese N."/>
            <person name="Submissions S."/>
        </authorList>
    </citation>
    <scope>NUCLEOTIDE SEQUENCE [LARGE SCALE GENOMIC DNA]</scope>
    <source>
        <strain evidence="2 3">FF3</strain>
    </source>
</reference>
<sequence>MDIRHIDESYHVSPQITPEDAAALAEAGFSTLICNRPDAEVPPALQAEAMRQAAEAAGLDFHVLPLTHQTMTPDNIAEQARLVAEAKGPVLAYCASGTRCTVIWSLAQAMAGDRSTDEILAKAAEGGYDLAGLRPQLDLMRQI</sequence>
<proteinExistence type="predicted"/>
<protein>
    <submittedName>
        <fullName evidence="2">TIGR01244 family protein</fullName>
    </submittedName>
</protein>
<gene>
    <name evidence="2" type="ORF">SAMN04487940_11029</name>
</gene>
<dbReference type="Gene3D" id="3.90.190.10">
    <property type="entry name" value="Protein tyrosine phosphatase superfamily"/>
    <property type="match status" value="1"/>
</dbReference>
<dbReference type="EMBL" id="FNYY01000010">
    <property type="protein sequence ID" value="SEJ76141.1"/>
    <property type="molecule type" value="Genomic_DNA"/>
</dbReference>
<dbReference type="InterPro" id="IPR029021">
    <property type="entry name" value="Prot-tyrosine_phosphatase-like"/>
</dbReference>